<dbReference type="EMBL" id="QCYY01000830">
    <property type="protein sequence ID" value="ROT82399.1"/>
    <property type="molecule type" value="Genomic_DNA"/>
</dbReference>
<proteinExistence type="predicted"/>
<organism evidence="2 3">
    <name type="scientific">Penaeus vannamei</name>
    <name type="common">Whiteleg shrimp</name>
    <name type="synonym">Litopenaeus vannamei</name>
    <dbReference type="NCBI Taxonomy" id="6689"/>
    <lineage>
        <taxon>Eukaryota</taxon>
        <taxon>Metazoa</taxon>
        <taxon>Ecdysozoa</taxon>
        <taxon>Arthropoda</taxon>
        <taxon>Crustacea</taxon>
        <taxon>Multicrustacea</taxon>
        <taxon>Malacostraca</taxon>
        <taxon>Eumalacostraca</taxon>
        <taxon>Eucarida</taxon>
        <taxon>Decapoda</taxon>
        <taxon>Dendrobranchiata</taxon>
        <taxon>Penaeoidea</taxon>
        <taxon>Penaeidae</taxon>
        <taxon>Penaeus</taxon>
    </lineage>
</organism>
<protein>
    <submittedName>
        <fullName evidence="2">Uncharacterized protein</fullName>
    </submittedName>
</protein>
<evidence type="ECO:0000313" key="3">
    <source>
        <dbReference type="Proteomes" id="UP000283509"/>
    </source>
</evidence>
<feature type="compositionally biased region" description="Basic and acidic residues" evidence="1">
    <location>
        <begin position="130"/>
        <end position="148"/>
    </location>
</feature>
<comment type="caution">
    <text evidence="2">The sequence shown here is derived from an EMBL/GenBank/DDBJ whole genome shotgun (WGS) entry which is preliminary data.</text>
</comment>
<feature type="region of interest" description="Disordered" evidence="1">
    <location>
        <begin position="1"/>
        <end position="191"/>
    </location>
</feature>
<evidence type="ECO:0000256" key="1">
    <source>
        <dbReference type="SAM" id="MobiDB-lite"/>
    </source>
</evidence>
<accession>A0A423U139</accession>
<feature type="region of interest" description="Disordered" evidence="1">
    <location>
        <begin position="204"/>
        <end position="314"/>
    </location>
</feature>
<reference evidence="2 3" key="2">
    <citation type="submission" date="2019-01" db="EMBL/GenBank/DDBJ databases">
        <title>The decoding of complex shrimp genome reveals the adaptation for benthos swimmer, frequently molting mechanism and breeding impact on genome.</title>
        <authorList>
            <person name="Sun Y."/>
            <person name="Gao Y."/>
            <person name="Yu Y."/>
        </authorList>
    </citation>
    <scope>NUCLEOTIDE SEQUENCE [LARGE SCALE GENOMIC DNA]</scope>
    <source>
        <tissue evidence="2">Muscle</tissue>
    </source>
</reference>
<feature type="compositionally biased region" description="Basic and acidic residues" evidence="1">
    <location>
        <begin position="13"/>
        <end position="33"/>
    </location>
</feature>
<keyword evidence="3" id="KW-1185">Reference proteome</keyword>
<feature type="compositionally biased region" description="Low complexity" evidence="1">
    <location>
        <begin position="204"/>
        <end position="215"/>
    </location>
</feature>
<name>A0A423U139_PENVA</name>
<reference evidence="2 3" key="1">
    <citation type="submission" date="2018-04" db="EMBL/GenBank/DDBJ databases">
        <authorList>
            <person name="Zhang X."/>
            <person name="Yuan J."/>
            <person name="Li F."/>
            <person name="Xiang J."/>
        </authorList>
    </citation>
    <scope>NUCLEOTIDE SEQUENCE [LARGE SCALE GENOMIC DNA]</scope>
    <source>
        <tissue evidence="2">Muscle</tissue>
    </source>
</reference>
<dbReference type="AlphaFoldDB" id="A0A423U139"/>
<feature type="compositionally biased region" description="Basic residues" evidence="1">
    <location>
        <begin position="219"/>
        <end position="228"/>
    </location>
</feature>
<feature type="compositionally biased region" description="Basic and acidic residues" evidence="1">
    <location>
        <begin position="155"/>
        <end position="167"/>
    </location>
</feature>
<feature type="compositionally biased region" description="Low complexity" evidence="1">
    <location>
        <begin position="34"/>
        <end position="44"/>
    </location>
</feature>
<gene>
    <name evidence="2" type="ORF">C7M84_024434</name>
</gene>
<dbReference type="Proteomes" id="UP000283509">
    <property type="component" value="Unassembled WGS sequence"/>
</dbReference>
<sequence length="474" mass="53640">MDGLLGRLGVMTPKDRKKESPGSHAVEAREVRPRGGSSPRYTSPSSPPRIPRGRVAPPSLPPRRDENPPGKSPHFLAPRRKADTLAAQRSPRAPSQAEAQDSPPDQRTLHTFHHDDMASPSPPPTFRLVQKTEKDPRSRPLEPQKRGSSEVSPTTEKERLSERHPSAARDSAARSLDPRAHPIPLPHQDDMHVLLGRTIRVRVQQTATRQTQEVTLSPRTKHPGKLHPRAREETQEAPLDAPTKRTPGNSTSGARPPRKETGRGSGAGTPPPRQLTLRAQNGNPKSPLPSPEQEPRSHQSRRKRAQESRRERIHRPFPQRYECLLGRLQGRYDVSFRVRLQDDMDGLLGRFRVDDMDGLLGRLQVVQKTERPRKTIWMVSSADFRVDDMDGLLGRLQGRRYGWSPRPTSGSYRSTRDYDQLAKDIARDIDSYLNSPHLKSMSASLNEEQRDIKYKQISNRVVHLITEIERELEK</sequence>
<evidence type="ECO:0000313" key="2">
    <source>
        <dbReference type="EMBL" id="ROT82399.1"/>
    </source>
</evidence>